<feature type="region of interest" description="Disordered" evidence="3">
    <location>
        <begin position="1"/>
        <end position="76"/>
    </location>
</feature>
<protein>
    <recommendedName>
        <fullName evidence="4">EF-hand domain-containing protein</fullName>
    </recommendedName>
</protein>
<dbReference type="GO" id="GO:0005509">
    <property type="term" value="F:calcium ion binding"/>
    <property type="evidence" value="ECO:0007669"/>
    <property type="project" value="InterPro"/>
</dbReference>
<dbReference type="PROSITE" id="PS50222">
    <property type="entry name" value="EF_HAND_2"/>
    <property type="match status" value="3"/>
</dbReference>
<dbReference type="EMBL" id="WVTA01000005">
    <property type="protein sequence ID" value="KAK3209987.1"/>
    <property type="molecule type" value="Genomic_DNA"/>
</dbReference>
<dbReference type="Pfam" id="PF00036">
    <property type="entry name" value="EF-hand_1"/>
    <property type="match status" value="1"/>
</dbReference>
<dbReference type="Proteomes" id="UP001280581">
    <property type="component" value="Unassembled WGS sequence"/>
</dbReference>
<evidence type="ECO:0000259" key="4">
    <source>
        <dbReference type="PROSITE" id="PS50222"/>
    </source>
</evidence>
<dbReference type="CDD" id="cd00051">
    <property type="entry name" value="EFh"/>
    <property type="match status" value="2"/>
</dbReference>
<keyword evidence="6" id="KW-1185">Reference proteome</keyword>
<evidence type="ECO:0000313" key="6">
    <source>
        <dbReference type="Proteomes" id="UP001280581"/>
    </source>
</evidence>
<evidence type="ECO:0000256" key="2">
    <source>
        <dbReference type="ARBA" id="ARBA00022837"/>
    </source>
</evidence>
<keyword evidence="1" id="KW-0677">Repeat</keyword>
<evidence type="ECO:0000256" key="1">
    <source>
        <dbReference type="ARBA" id="ARBA00022737"/>
    </source>
</evidence>
<feature type="compositionally biased region" description="Low complexity" evidence="3">
    <location>
        <begin position="59"/>
        <end position="73"/>
    </location>
</feature>
<dbReference type="InterPro" id="IPR018247">
    <property type="entry name" value="EF_Hand_1_Ca_BS"/>
</dbReference>
<feature type="domain" description="EF-hand" evidence="4">
    <location>
        <begin position="77"/>
        <end position="112"/>
    </location>
</feature>
<dbReference type="SMART" id="SM00054">
    <property type="entry name" value="EFh"/>
    <property type="match status" value="3"/>
</dbReference>
<proteinExistence type="predicted"/>
<dbReference type="InterPro" id="IPR002048">
    <property type="entry name" value="EF_hand_dom"/>
</dbReference>
<dbReference type="InterPro" id="IPR050145">
    <property type="entry name" value="Centrin_CML-like"/>
</dbReference>
<dbReference type="InterPro" id="IPR011992">
    <property type="entry name" value="EF-hand-dom_pair"/>
</dbReference>
<gene>
    <name evidence="5" type="ORF">GRF29_44g1253019</name>
</gene>
<dbReference type="AlphaFoldDB" id="A0AAN6LYR2"/>
<feature type="domain" description="EF-hand" evidence="4">
    <location>
        <begin position="208"/>
        <end position="239"/>
    </location>
</feature>
<keyword evidence="2" id="KW-0106">Calcium</keyword>
<dbReference type="Gene3D" id="1.10.238.10">
    <property type="entry name" value="EF-hand"/>
    <property type="match status" value="2"/>
</dbReference>
<sequence length="239" mass="26175">MATSSSNQPRFGHAGGINPRAGQPPLQQPYTNPTFAPSTKNAQTREAERLDAQRRAREQAAAASSSAASALESLSEEQREEIQEAFNLFDLDKDGYIDYHELKVAMKALGFDEPKQEILGILQTSGVQAPGQPQVGGSKQKQPVGKFASPPRWLLSFQAFQAVMAQKIVGRDPQDEINRAFDLFDGDGKGNITLQDLERVAKELGEGLQHEELQAMIDEFDMNGDGAISREEFINICLG</sequence>
<feature type="domain" description="EF-hand" evidence="4">
    <location>
        <begin position="172"/>
        <end position="207"/>
    </location>
</feature>
<reference evidence="5 6" key="1">
    <citation type="submission" date="2021-02" db="EMBL/GenBank/DDBJ databases">
        <title>Genome assembly of Pseudopithomyces chartarum.</title>
        <authorList>
            <person name="Jauregui R."/>
            <person name="Singh J."/>
            <person name="Voisey C."/>
        </authorList>
    </citation>
    <scope>NUCLEOTIDE SEQUENCE [LARGE SCALE GENOMIC DNA]</scope>
    <source>
        <strain evidence="5 6">AGR01</strain>
    </source>
</reference>
<evidence type="ECO:0000313" key="5">
    <source>
        <dbReference type="EMBL" id="KAK3209987.1"/>
    </source>
</evidence>
<dbReference type="PANTHER" id="PTHR23050">
    <property type="entry name" value="CALCIUM BINDING PROTEIN"/>
    <property type="match status" value="1"/>
</dbReference>
<accession>A0AAN6LYR2</accession>
<dbReference type="SUPFAM" id="SSF47473">
    <property type="entry name" value="EF-hand"/>
    <property type="match status" value="1"/>
</dbReference>
<dbReference type="Pfam" id="PF13499">
    <property type="entry name" value="EF-hand_7"/>
    <property type="match status" value="1"/>
</dbReference>
<feature type="compositionally biased region" description="Basic and acidic residues" evidence="3">
    <location>
        <begin position="43"/>
        <end position="58"/>
    </location>
</feature>
<comment type="caution">
    <text evidence="5">The sequence shown here is derived from an EMBL/GenBank/DDBJ whole genome shotgun (WGS) entry which is preliminary data.</text>
</comment>
<dbReference type="FunFam" id="1.10.238.10:FF:000172">
    <property type="entry name" value="Cell division control protein"/>
    <property type="match status" value="1"/>
</dbReference>
<organism evidence="5 6">
    <name type="scientific">Pseudopithomyces chartarum</name>
    <dbReference type="NCBI Taxonomy" id="1892770"/>
    <lineage>
        <taxon>Eukaryota</taxon>
        <taxon>Fungi</taxon>
        <taxon>Dikarya</taxon>
        <taxon>Ascomycota</taxon>
        <taxon>Pezizomycotina</taxon>
        <taxon>Dothideomycetes</taxon>
        <taxon>Pleosporomycetidae</taxon>
        <taxon>Pleosporales</taxon>
        <taxon>Massarineae</taxon>
        <taxon>Didymosphaeriaceae</taxon>
        <taxon>Pseudopithomyces</taxon>
    </lineage>
</organism>
<dbReference type="PROSITE" id="PS00018">
    <property type="entry name" value="EF_HAND_1"/>
    <property type="match status" value="2"/>
</dbReference>
<evidence type="ECO:0000256" key="3">
    <source>
        <dbReference type="SAM" id="MobiDB-lite"/>
    </source>
</evidence>
<name>A0AAN6LYR2_9PLEO</name>
<feature type="compositionally biased region" description="Polar residues" evidence="3">
    <location>
        <begin position="28"/>
        <end position="42"/>
    </location>
</feature>